<comment type="cofactor">
    <cofactor evidence="1">
        <name>Mg(2+)</name>
        <dbReference type="ChEBI" id="CHEBI:18420"/>
    </cofactor>
</comment>
<evidence type="ECO:0000259" key="10">
    <source>
        <dbReference type="Pfam" id="PF12627"/>
    </source>
</evidence>
<evidence type="ECO:0000256" key="4">
    <source>
        <dbReference type="ARBA" id="ARBA00022695"/>
    </source>
</evidence>
<proteinExistence type="inferred from homology"/>
<dbReference type="RefSeq" id="WP_246103865.1">
    <property type="nucleotide sequence ID" value="NZ_BJVC01000005.1"/>
</dbReference>
<dbReference type="EMBL" id="BJVC01000005">
    <property type="protein sequence ID" value="GEL03079.1"/>
    <property type="molecule type" value="Genomic_DNA"/>
</dbReference>
<keyword evidence="3" id="KW-0819">tRNA processing</keyword>
<keyword evidence="4" id="KW-0548">Nucleotidyltransferase</keyword>
<dbReference type="PANTHER" id="PTHR46173:SF1">
    <property type="entry name" value="CCA TRNA NUCLEOTIDYLTRANSFERASE 1, MITOCHONDRIAL"/>
    <property type="match status" value="1"/>
</dbReference>
<feature type="domain" description="Poly A polymerase head" evidence="9">
    <location>
        <begin position="24"/>
        <end position="147"/>
    </location>
</feature>
<dbReference type="GO" id="GO:0016779">
    <property type="term" value="F:nucleotidyltransferase activity"/>
    <property type="evidence" value="ECO:0007669"/>
    <property type="project" value="UniProtKB-KW"/>
</dbReference>
<dbReference type="Proteomes" id="UP000321405">
    <property type="component" value="Unassembled WGS sequence"/>
</dbReference>
<evidence type="ECO:0000313" key="11">
    <source>
        <dbReference type="EMBL" id="GEL03079.1"/>
    </source>
</evidence>
<keyword evidence="6" id="KW-0547">Nucleotide-binding</keyword>
<dbReference type="InterPro" id="IPR002646">
    <property type="entry name" value="PolA_pol_head_dom"/>
</dbReference>
<feature type="domain" description="tRNA nucleotidyltransferase/poly(A) polymerase RNA and SrmB- binding" evidence="10">
    <location>
        <begin position="179"/>
        <end position="234"/>
    </location>
</feature>
<dbReference type="Pfam" id="PF12627">
    <property type="entry name" value="PolyA_pol_RNAbd"/>
    <property type="match status" value="1"/>
</dbReference>
<keyword evidence="12" id="KW-1185">Reference proteome</keyword>
<dbReference type="GO" id="GO:0046872">
    <property type="term" value="F:metal ion binding"/>
    <property type="evidence" value="ECO:0007669"/>
    <property type="project" value="UniProtKB-KW"/>
</dbReference>
<dbReference type="GO" id="GO:0000049">
    <property type="term" value="F:tRNA binding"/>
    <property type="evidence" value="ECO:0007669"/>
    <property type="project" value="TreeGrafter"/>
</dbReference>
<gene>
    <name evidence="11" type="ORF">SSA02_22420</name>
</gene>
<organism evidence="11 12">
    <name type="scientific">Swaminathania salitolerans</name>
    <dbReference type="NCBI Taxonomy" id="182838"/>
    <lineage>
        <taxon>Bacteria</taxon>
        <taxon>Pseudomonadati</taxon>
        <taxon>Pseudomonadota</taxon>
        <taxon>Alphaproteobacteria</taxon>
        <taxon>Acetobacterales</taxon>
        <taxon>Acetobacteraceae</taxon>
        <taxon>Swaminathania</taxon>
    </lineage>
</organism>
<evidence type="ECO:0000256" key="8">
    <source>
        <dbReference type="RuleBase" id="RU003953"/>
    </source>
</evidence>
<comment type="caution">
    <text evidence="11">The sequence shown here is derived from an EMBL/GenBank/DDBJ whole genome shotgun (WGS) entry which is preliminary data.</text>
</comment>
<sequence>MTSLLGALPDPGGLERLWSILPDARLVGGSVRDLLLGRADIHDIDLATPEPPDEVQRLLVAAGIKTVPTGLAHGTITAVIAHRPYEITTLRRDVVTDGRHAQVAWTGSWEEDAARRDFTINALFCDRFGVVHDYFGGRQDLLDRRVRFVGDPLRRIEEDALRILRFFRFDARFGTDRPDEEAMTAIAARVGLIDGLSAERLASEILRILNGPHLMGTLHHMQQVGALAPIVPDARLARLGHALAAGVPTGDVLRLGLLASSPETGRRLRLPVRSCRRLEAMHDPALHLAPDTSDARLRVLLADYSPETLIDRSWMIASEHAPPEGEPALTDMDANMDADMDATMRADEWASLRERVQAIAPPVFPLAGRDAVEAGLPPGPEVGKLLASVGRWWRAHGCLPDRAACLAELTRCLPLFAGDAGR</sequence>
<dbReference type="SUPFAM" id="SSF81301">
    <property type="entry name" value="Nucleotidyltransferase"/>
    <property type="match status" value="1"/>
</dbReference>
<keyword evidence="5" id="KW-0479">Metal-binding</keyword>
<dbReference type="InterPro" id="IPR043519">
    <property type="entry name" value="NT_sf"/>
</dbReference>
<dbReference type="InterPro" id="IPR050264">
    <property type="entry name" value="Bact_CCA-adding_enz_type3_sf"/>
</dbReference>
<evidence type="ECO:0000256" key="2">
    <source>
        <dbReference type="ARBA" id="ARBA00022679"/>
    </source>
</evidence>
<dbReference type="AlphaFoldDB" id="A0A511BRY2"/>
<evidence type="ECO:0000313" key="12">
    <source>
        <dbReference type="Proteomes" id="UP000321405"/>
    </source>
</evidence>
<accession>A0A511BRY2</accession>
<dbReference type="Gene3D" id="3.30.460.10">
    <property type="entry name" value="Beta Polymerase, domain 2"/>
    <property type="match status" value="1"/>
</dbReference>
<evidence type="ECO:0000256" key="6">
    <source>
        <dbReference type="ARBA" id="ARBA00022741"/>
    </source>
</evidence>
<dbReference type="CDD" id="cd05398">
    <property type="entry name" value="NT_ClassII-CCAase"/>
    <property type="match status" value="1"/>
</dbReference>
<evidence type="ECO:0000256" key="1">
    <source>
        <dbReference type="ARBA" id="ARBA00001946"/>
    </source>
</evidence>
<keyword evidence="7" id="KW-0460">Magnesium</keyword>
<evidence type="ECO:0000259" key="9">
    <source>
        <dbReference type="Pfam" id="PF01743"/>
    </source>
</evidence>
<reference evidence="11 12" key="1">
    <citation type="submission" date="2019-07" db="EMBL/GenBank/DDBJ databases">
        <title>Whole genome shotgun sequence of Swaminathania salitolerans NBRC 104436.</title>
        <authorList>
            <person name="Hosoyama A."/>
            <person name="Uohara A."/>
            <person name="Ohji S."/>
            <person name="Ichikawa N."/>
        </authorList>
    </citation>
    <scope>NUCLEOTIDE SEQUENCE [LARGE SCALE GENOMIC DNA]</scope>
    <source>
        <strain evidence="11 12">NBRC 104436</strain>
    </source>
</reference>
<evidence type="ECO:0000256" key="5">
    <source>
        <dbReference type="ARBA" id="ARBA00022723"/>
    </source>
</evidence>
<dbReference type="Pfam" id="PF01743">
    <property type="entry name" value="PolyA_pol"/>
    <property type="match status" value="1"/>
</dbReference>
<dbReference type="GO" id="GO:0000166">
    <property type="term" value="F:nucleotide binding"/>
    <property type="evidence" value="ECO:0007669"/>
    <property type="project" value="UniProtKB-KW"/>
</dbReference>
<protein>
    <submittedName>
        <fullName evidence="11">Poly(A) polymerase</fullName>
    </submittedName>
</protein>
<comment type="similarity">
    <text evidence="8">Belongs to the tRNA nucleotidyltransferase/poly(A) polymerase family.</text>
</comment>
<dbReference type="PANTHER" id="PTHR46173">
    <property type="entry name" value="CCA TRNA NUCLEOTIDYLTRANSFERASE 1, MITOCHONDRIAL"/>
    <property type="match status" value="1"/>
</dbReference>
<keyword evidence="2 8" id="KW-0808">Transferase</keyword>
<evidence type="ECO:0000256" key="3">
    <source>
        <dbReference type="ARBA" id="ARBA00022694"/>
    </source>
</evidence>
<name>A0A511BRY2_9PROT</name>
<dbReference type="GO" id="GO:0008033">
    <property type="term" value="P:tRNA processing"/>
    <property type="evidence" value="ECO:0007669"/>
    <property type="project" value="UniProtKB-KW"/>
</dbReference>
<dbReference type="SUPFAM" id="SSF81891">
    <property type="entry name" value="Poly A polymerase C-terminal region-like"/>
    <property type="match status" value="1"/>
</dbReference>
<evidence type="ECO:0000256" key="7">
    <source>
        <dbReference type="ARBA" id="ARBA00022842"/>
    </source>
</evidence>
<keyword evidence="8" id="KW-0694">RNA-binding</keyword>
<dbReference type="Gene3D" id="1.10.3090.10">
    <property type="entry name" value="cca-adding enzyme, domain 2"/>
    <property type="match status" value="1"/>
</dbReference>
<dbReference type="InterPro" id="IPR032828">
    <property type="entry name" value="PolyA_RNA-bd"/>
</dbReference>